<dbReference type="Pfam" id="PF13560">
    <property type="entry name" value="HTH_31"/>
    <property type="match status" value="1"/>
</dbReference>
<dbReference type="InterPro" id="IPR041413">
    <property type="entry name" value="MLTR_LBD"/>
</dbReference>
<comment type="caution">
    <text evidence="2">The sequence shown here is derived from an EMBL/GenBank/DDBJ whole genome shotgun (WGS) entry which is preliminary data.</text>
</comment>
<reference evidence="2" key="2">
    <citation type="submission" date="2020-09" db="EMBL/GenBank/DDBJ databases">
        <authorList>
            <person name="Sun Q."/>
            <person name="Zhou Y."/>
        </authorList>
    </citation>
    <scope>NUCLEOTIDE SEQUENCE</scope>
    <source>
        <strain evidence="2">CGMCC 1.16134</strain>
    </source>
</reference>
<evidence type="ECO:0000313" key="3">
    <source>
        <dbReference type="Proteomes" id="UP000637643"/>
    </source>
</evidence>
<dbReference type="InterPro" id="IPR010982">
    <property type="entry name" value="Lambda_DNA-bd_dom_sf"/>
</dbReference>
<keyword evidence="3" id="KW-1185">Reference proteome</keyword>
<proteinExistence type="predicted"/>
<dbReference type="Gene3D" id="3.30.450.180">
    <property type="match status" value="1"/>
</dbReference>
<feature type="domain" description="HTH cro/C1-type" evidence="1">
    <location>
        <begin position="38"/>
        <end position="85"/>
    </location>
</feature>
<dbReference type="Pfam" id="PF17765">
    <property type="entry name" value="MLTR_LBD"/>
    <property type="match status" value="1"/>
</dbReference>
<dbReference type="AlphaFoldDB" id="A0A917BXG2"/>
<dbReference type="EMBL" id="BMKR01000002">
    <property type="protein sequence ID" value="GGF62211.1"/>
    <property type="molecule type" value="Genomic_DNA"/>
</dbReference>
<evidence type="ECO:0000259" key="1">
    <source>
        <dbReference type="PROSITE" id="PS50943"/>
    </source>
</evidence>
<dbReference type="CDD" id="cd00093">
    <property type="entry name" value="HTH_XRE"/>
    <property type="match status" value="1"/>
</dbReference>
<organism evidence="2 3">
    <name type="scientific">Paenibacillus albidus</name>
    <dbReference type="NCBI Taxonomy" id="2041023"/>
    <lineage>
        <taxon>Bacteria</taxon>
        <taxon>Bacillati</taxon>
        <taxon>Bacillota</taxon>
        <taxon>Bacilli</taxon>
        <taxon>Bacillales</taxon>
        <taxon>Paenibacillaceae</taxon>
        <taxon>Paenibacillus</taxon>
    </lineage>
</organism>
<dbReference type="InterPro" id="IPR001387">
    <property type="entry name" value="Cro/C1-type_HTH"/>
</dbReference>
<dbReference type="SMART" id="SM00530">
    <property type="entry name" value="HTH_XRE"/>
    <property type="match status" value="1"/>
</dbReference>
<accession>A0A917BXG2</accession>
<evidence type="ECO:0000313" key="2">
    <source>
        <dbReference type="EMBL" id="GGF62211.1"/>
    </source>
</evidence>
<dbReference type="PANTHER" id="PTHR35010">
    <property type="entry name" value="BLL4672 PROTEIN-RELATED"/>
    <property type="match status" value="1"/>
</dbReference>
<protein>
    <submittedName>
        <fullName evidence="2">Transcriptional regulator</fullName>
    </submittedName>
</protein>
<dbReference type="GO" id="GO:0003677">
    <property type="term" value="F:DNA binding"/>
    <property type="evidence" value="ECO:0007669"/>
    <property type="project" value="InterPro"/>
</dbReference>
<dbReference type="SUPFAM" id="SSF47413">
    <property type="entry name" value="lambda repressor-like DNA-binding domains"/>
    <property type="match status" value="1"/>
</dbReference>
<dbReference type="RefSeq" id="WP_189021956.1">
    <property type="nucleotide sequence ID" value="NZ_BMKR01000002.1"/>
</dbReference>
<name>A0A917BXG2_9BACL</name>
<dbReference type="PROSITE" id="PS50943">
    <property type="entry name" value="HTH_CROC1"/>
    <property type="match status" value="1"/>
</dbReference>
<sequence>MENNRFKTLGAYLKSRRERLQPDQAGLGGSYGQRRTPGLRREEVAILAGVSATYYTWLEQGREVNASREVMENIAVALQLTPDEKTHLMQLWNPHEPVTVPFQDRRLKPHWQPIINQLTDPSFITNERSEVLAWNPAAAAILADFAVWPADERIMIRILFTSPELRGRIRNWEEFARHSVAVFRTYYDKHPGDPWFSELVQQLCAESGEFAAIWKLHQIQIKKVTRLMVQAPGTDDILSFDIRSLMSLDDQPDLHICVYTPVLVDNSKAI</sequence>
<dbReference type="Gene3D" id="1.10.260.40">
    <property type="entry name" value="lambda repressor-like DNA-binding domains"/>
    <property type="match status" value="1"/>
</dbReference>
<reference evidence="2" key="1">
    <citation type="journal article" date="2014" name="Int. J. Syst. Evol. Microbiol.">
        <title>Complete genome sequence of Corynebacterium casei LMG S-19264T (=DSM 44701T), isolated from a smear-ripened cheese.</title>
        <authorList>
            <consortium name="US DOE Joint Genome Institute (JGI-PGF)"/>
            <person name="Walter F."/>
            <person name="Albersmeier A."/>
            <person name="Kalinowski J."/>
            <person name="Ruckert C."/>
        </authorList>
    </citation>
    <scope>NUCLEOTIDE SEQUENCE</scope>
    <source>
        <strain evidence="2">CGMCC 1.16134</strain>
    </source>
</reference>
<gene>
    <name evidence="2" type="ORF">GCM10010912_04180</name>
</gene>
<dbReference type="Proteomes" id="UP000637643">
    <property type="component" value="Unassembled WGS sequence"/>
</dbReference>